<dbReference type="SUPFAM" id="SSF57938">
    <property type="entry name" value="DnaJ/Hsp40 cysteine-rich domain"/>
    <property type="match status" value="1"/>
</dbReference>
<dbReference type="InterPro" id="IPR036410">
    <property type="entry name" value="HSP_DnaJ_Cys-rich_dom_sf"/>
</dbReference>
<feature type="domain" description="J" evidence="7">
    <location>
        <begin position="7"/>
        <end position="88"/>
    </location>
</feature>
<evidence type="ECO:0000256" key="4">
    <source>
        <dbReference type="ARBA" id="ARBA00022833"/>
    </source>
</evidence>
<keyword evidence="3 5" id="KW-0863">Zinc-finger</keyword>
<dbReference type="Pfam" id="PF00226">
    <property type="entry name" value="DnaJ"/>
    <property type="match status" value="1"/>
</dbReference>
<dbReference type="SUPFAM" id="SSF46565">
    <property type="entry name" value="Chaperone J-domain"/>
    <property type="match status" value="1"/>
</dbReference>
<keyword evidence="6" id="KW-0175">Coiled coil</keyword>
<proteinExistence type="predicted"/>
<dbReference type="Proteomes" id="UP000740883">
    <property type="component" value="Unassembled WGS sequence"/>
</dbReference>
<dbReference type="PROSITE" id="PS51188">
    <property type="entry name" value="ZF_CR"/>
    <property type="match status" value="1"/>
</dbReference>
<evidence type="ECO:0000256" key="2">
    <source>
        <dbReference type="ARBA" id="ARBA00022737"/>
    </source>
</evidence>
<dbReference type="CDD" id="cd06257">
    <property type="entry name" value="DnaJ"/>
    <property type="match status" value="1"/>
</dbReference>
<sequence>MAQDPEGYYEILGLKPGASIDEIRKAYSKQQLKYHPDGAYFKSKMRNAKSEEEKEKIRKECEQKSSKLNQAKSVLFDEEKKKEYDTGMPNFGFGGAGGQDVFDFFSHFTGGHRKQQVKKVKDTEYEIKISLKEAFTGKKAMFNVRVQRLCKGCDGKGGEGEETCDKCKGQGKVQYQRRIGPMISVTEAACYTCNETGKVIKGKICEGCKGKQYVEHSEKIEVEIPAGVASGTNFVYTGIGNHKKGYVSGDVVFIVTIESNSRFKRVDNHIISSINIPLYTSLVGGLVYFEHVDGRKIEITIDSFTDFKKSLVVKGEGFRDPENKNVVGNLYLEPNIVIERNIDRQKLASALNYKPVNPPSNISLKRRADFGLVPTKKQHSREDRDGHFGMGDFFGGGIHDFFSKFG</sequence>
<protein>
    <submittedName>
        <fullName evidence="9">Mitochondrial protein import protein mas5</fullName>
    </submittedName>
</protein>
<name>A0A9P6KXJ4_9MICR</name>
<evidence type="ECO:0000259" key="7">
    <source>
        <dbReference type="PROSITE" id="PS50076"/>
    </source>
</evidence>
<dbReference type="Pfam" id="PF00684">
    <property type="entry name" value="DnaJ_CXXCXGXG"/>
    <property type="match status" value="1"/>
</dbReference>
<evidence type="ECO:0000313" key="9">
    <source>
        <dbReference type="EMBL" id="KAF9761492.1"/>
    </source>
</evidence>
<evidence type="ECO:0000256" key="1">
    <source>
        <dbReference type="ARBA" id="ARBA00022723"/>
    </source>
</evidence>
<reference evidence="9 10" key="1">
    <citation type="journal article" date="2020" name="Genome Biol. Evol.">
        <title>Comparative genomics of strictly vertically transmitted, feminizing microsporidia endosymbionts of amphipod crustaceans.</title>
        <authorList>
            <person name="Cormier A."/>
            <person name="Chebbi M.A."/>
            <person name="Giraud I."/>
            <person name="Wattier R."/>
            <person name="Teixeira M."/>
            <person name="Gilbert C."/>
            <person name="Rigaud T."/>
            <person name="Cordaux R."/>
        </authorList>
    </citation>
    <scope>NUCLEOTIDE SEQUENCE [LARGE SCALE GENOMIC DNA]</scope>
    <source>
        <strain evidence="9 10">Ou3-Ou53</strain>
    </source>
</reference>
<dbReference type="SMART" id="SM00271">
    <property type="entry name" value="DnaJ"/>
    <property type="match status" value="1"/>
</dbReference>
<dbReference type="Gene3D" id="2.60.260.20">
    <property type="entry name" value="Urease metallochaperone UreE, N-terminal domain"/>
    <property type="match status" value="2"/>
</dbReference>
<evidence type="ECO:0000256" key="5">
    <source>
        <dbReference type="PROSITE-ProRule" id="PRU00546"/>
    </source>
</evidence>
<feature type="coiled-coil region" evidence="6">
    <location>
        <begin position="47"/>
        <end position="74"/>
    </location>
</feature>
<dbReference type="OrthoDB" id="550424at2759"/>
<dbReference type="InterPro" id="IPR036869">
    <property type="entry name" value="J_dom_sf"/>
</dbReference>
<dbReference type="InterPro" id="IPR001623">
    <property type="entry name" value="DnaJ_domain"/>
</dbReference>
<dbReference type="AlphaFoldDB" id="A0A9P6KXJ4"/>
<keyword evidence="4 5" id="KW-0862">Zinc</keyword>
<evidence type="ECO:0000259" key="8">
    <source>
        <dbReference type="PROSITE" id="PS51188"/>
    </source>
</evidence>
<dbReference type="GO" id="GO:0051082">
    <property type="term" value="F:unfolded protein binding"/>
    <property type="evidence" value="ECO:0007669"/>
    <property type="project" value="InterPro"/>
</dbReference>
<dbReference type="PROSITE" id="PS50076">
    <property type="entry name" value="DNAJ_2"/>
    <property type="match status" value="1"/>
</dbReference>
<dbReference type="InterPro" id="IPR044713">
    <property type="entry name" value="DNJA1/2-like"/>
</dbReference>
<dbReference type="CDD" id="cd10747">
    <property type="entry name" value="DnaJ_C"/>
    <property type="match status" value="1"/>
</dbReference>
<gene>
    <name evidence="9" type="primary">MAS5</name>
    <name evidence="9" type="ORF">NGRA_2610</name>
</gene>
<dbReference type="Gene3D" id="1.10.287.110">
    <property type="entry name" value="DnaJ domain"/>
    <property type="match status" value="1"/>
</dbReference>
<dbReference type="Pfam" id="PF01556">
    <property type="entry name" value="DnaJ_C"/>
    <property type="match status" value="1"/>
</dbReference>
<dbReference type="GO" id="GO:0030544">
    <property type="term" value="F:Hsp70 protein binding"/>
    <property type="evidence" value="ECO:0007669"/>
    <property type="project" value="InterPro"/>
</dbReference>
<keyword evidence="2" id="KW-0677">Repeat</keyword>
<accession>A0A9P6KXJ4</accession>
<feature type="domain" description="CR-type" evidence="8">
    <location>
        <begin position="137"/>
        <end position="217"/>
    </location>
</feature>
<dbReference type="GO" id="GO:0006457">
    <property type="term" value="P:protein folding"/>
    <property type="evidence" value="ECO:0007669"/>
    <property type="project" value="InterPro"/>
</dbReference>
<dbReference type="GO" id="GO:0008270">
    <property type="term" value="F:zinc ion binding"/>
    <property type="evidence" value="ECO:0007669"/>
    <property type="project" value="UniProtKB-KW"/>
</dbReference>
<dbReference type="SUPFAM" id="SSF49493">
    <property type="entry name" value="HSP40/DnaJ peptide-binding domain"/>
    <property type="match status" value="2"/>
</dbReference>
<keyword evidence="1 5" id="KW-0479">Metal-binding</keyword>
<feature type="zinc finger region" description="CR-type" evidence="5">
    <location>
        <begin position="137"/>
        <end position="217"/>
    </location>
</feature>
<evidence type="ECO:0000313" key="10">
    <source>
        <dbReference type="Proteomes" id="UP000740883"/>
    </source>
</evidence>
<dbReference type="PANTHER" id="PTHR43888">
    <property type="entry name" value="DNAJ-LIKE-2, ISOFORM A-RELATED"/>
    <property type="match status" value="1"/>
</dbReference>
<dbReference type="PRINTS" id="PR00625">
    <property type="entry name" value="JDOMAIN"/>
</dbReference>
<dbReference type="InterPro" id="IPR001305">
    <property type="entry name" value="HSP_DnaJ_Cys-rich_dom"/>
</dbReference>
<dbReference type="Gene3D" id="2.10.230.10">
    <property type="entry name" value="Heat shock protein DnaJ, cysteine-rich domain"/>
    <property type="match status" value="1"/>
</dbReference>
<evidence type="ECO:0000256" key="6">
    <source>
        <dbReference type="SAM" id="Coils"/>
    </source>
</evidence>
<comment type="caution">
    <text evidence="9">The sequence shown here is derived from an EMBL/GenBank/DDBJ whole genome shotgun (WGS) entry which is preliminary data.</text>
</comment>
<dbReference type="InterPro" id="IPR002939">
    <property type="entry name" value="DnaJ_C"/>
</dbReference>
<dbReference type="EMBL" id="SBJO01000324">
    <property type="protein sequence ID" value="KAF9761492.1"/>
    <property type="molecule type" value="Genomic_DNA"/>
</dbReference>
<organism evidence="9 10">
    <name type="scientific">Nosema granulosis</name>
    <dbReference type="NCBI Taxonomy" id="83296"/>
    <lineage>
        <taxon>Eukaryota</taxon>
        <taxon>Fungi</taxon>
        <taxon>Fungi incertae sedis</taxon>
        <taxon>Microsporidia</taxon>
        <taxon>Nosematidae</taxon>
        <taxon>Nosema</taxon>
    </lineage>
</organism>
<keyword evidence="10" id="KW-1185">Reference proteome</keyword>
<dbReference type="InterPro" id="IPR008971">
    <property type="entry name" value="HSP40/DnaJ_pept-bd"/>
</dbReference>
<evidence type="ECO:0000256" key="3">
    <source>
        <dbReference type="ARBA" id="ARBA00022771"/>
    </source>
</evidence>